<sequence length="79" mass="8499">MQARSERPISREISWVRPPTLPFTDSRPERVCVAAGSIAYSAVSQPNPESRRHGGTPSVTLAVHITRVCPNSTSTDPAG</sequence>
<organism evidence="1 2">
    <name type="scientific">Nocardia seriolae</name>
    <dbReference type="NCBI Taxonomy" id="37332"/>
    <lineage>
        <taxon>Bacteria</taxon>
        <taxon>Bacillati</taxon>
        <taxon>Actinomycetota</taxon>
        <taxon>Actinomycetes</taxon>
        <taxon>Mycobacteriales</taxon>
        <taxon>Nocardiaceae</taxon>
        <taxon>Nocardia</taxon>
    </lineage>
</organism>
<reference evidence="1 2" key="2">
    <citation type="journal article" date="2016" name="Genome Announc.">
        <title>Draft Genome Sequence of Erythromycin- and Oxytetracycline-Sensitive Nocardia seriolae Strain U-1 (NBRC 110359).</title>
        <authorList>
            <person name="Imajoh M."/>
            <person name="Sukeda M."/>
            <person name="Shimizu M."/>
            <person name="Yamane J."/>
            <person name="Ohnishi K."/>
            <person name="Oshima S."/>
        </authorList>
    </citation>
    <scope>NUCLEOTIDE SEQUENCE [LARGE SCALE GENOMIC DNA]</scope>
    <source>
        <strain evidence="1 2">U-1</strain>
    </source>
</reference>
<reference evidence="2" key="1">
    <citation type="submission" date="2015-07" db="EMBL/GenBank/DDBJ databases">
        <title>Nocardia seriolae U-1 whole genome shotgun sequence.</title>
        <authorList>
            <person name="Imajoh M."/>
            <person name="Fukumoto Y."/>
            <person name="Sukeda M."/>
            <person name="Yamane J."/>
            <person name="Yamasaki K."/>
            <person name="Shimizu M."/>
            <person name="Ohnishi K."/>
            <person name="Oshima S."/>
        </authorList>
    </citation>
    <scope>NUCLEOTIDE SEQUENCE [LARGE SCALE GENOMIC DNA]</scope>
    <source>
        <strain evidence="2">U-1</strain>
    </source>
</reference>
<dbReference type="AlphaFoldDB" id="A0ABC9YRG9"/>
<protein>
    <submittedName>
        <fullName evidence="1">Uncharacterized protein</fullName>
    </submittedName>
</protein>
<proteinExistence type="predicted"/>
<dbReference type="Proteomes" id="UP000037179">
    <property type="component" value="Unassembled WGS sequence"/>
</dbReference>
<evidence type="ECO:0000313" key="2">
    <source>
        <dbReference type="Proteomes" id="UP000037179"/>
    </source>
</evidence>
<evidence type="ECO:0000313" key="1">
    <source>
        <dbReference type="EMBL" id="GAP27870.1"/>
    </source>
</evidence>
<name>A0ABC9YRG9_9NOCA</name>
<gene>
    <name evidence="1" type="ORF">NSK11_contig00024-0035</name>
</gene>
<accession>A0ABC9YRG9</accession>
<dbReference type="EMBL" id="BBYQ01000024">
    <property type="protein sequence ID" value="GAP27870.1"/>
    <property type="molecule type" value="Genomic_DNA"/>
</dbReference>
<keyword evidence="2" id="KW-1185">Reference proteome</keyword>
<comment type="caution">
    <text evidence="1">The sequence shown here is derived from an EMBL/GenBank/DDBJ whole genome shotgun (WGS) entry which is preliminary data.</text>
</comment>